<organism evidence="1 2">
    <name type="scientific">Auriscalpium vulgare</name>
    <dbReference type="NCBI Taxonomy" id="40419"/>
    <lineage>
        <taxon>Eukaryota</taxon>
        <taxon>Fungi</taxon>
        <taxon>Dikarya</taxon>
        <taxon>Basidiomycota</taxon>
        <taxon>Agaricomycotina</taxon>
        <taxon>Agaricomycetes</taxon>
        <taxon>Russulales</taxon>
        <taxon>Auriscalpiaceae</taxon>
        <taxon>Auriscalpium</taxon>
    </lineage>
</organism>
<accession>A0ACB8REG6</accession>
<dbReference type="EMBL" id="MU276064">
    <property type="protein sequence ID" value="KAI0042478.1"/>
    <property type="molecule type" value="Genomic_DNA"/>
</dbReference>
<name>A0ACB8REG6_9AGAM</name>
<dbReference type="Proteomes" id="UP000814033">
    <property type="component" value="Unassembled WGS sequence"/>
</dbReference>
<reference evidence="1" key="1">
    <citation type="submission" date="2021-02" db="EMBL/GenBank/DDBJ databases">
        <authorList>
            <consortium name="DOE Joint Genome Institute"/>
            <person name="Ahrendt S."/>
            <person name="Looney B.P."/>
            <person name="Miyauchi S."/>
            <person name="Morin E."/>
            <person name="Drula E."/>
            <person name="Courty P.E."/>
            <person name="Chicoki N."/>
            <person name="Fauchery L."/>
            <person name="Kohler A."/>
            <person name="Kuo A."/>
            <person name="Labutti K."/>
            <person name="Pangilinan J."/>
            <person name="Lipzen A."/>
            <person name="Riley R."/>
            <person name="Andreopoulos W."/>
            <person name="He G."/>
            <person name="Johnson J."/>
            <person name="Barry K.W."/>
            <person name="Grigoriev I.V."/>
            <person name="Nagy L."/>
            <person name="Hibbett D."/>
            <person name="Henrissat B."/>
            <person name="Matheny P.B."/>
            <person name="Labbe J."/>
            <person name="Martin F."/>
        </authorList>
    </citation>
    <scope>NUCLEOTIDE SEQUENCE</scope>
    <source>
        <strain evidence="1">FP105234-sp</strain>
    </source>
</reference>
<reference evidence="1" key="2">
    <citation type="journal article" date="2022" name="New Phytol.">
        <title>Evolutionary transition to the ectomycorrhizal habit in the genomes of a hyperdiverse lineage of mushroom-forming fungi.</title>
        <authorList>
            <person name="Looney B."/>
            <person name="Miyauchi S."/>
            <person name="Morin E."/>
            <person name="Drula E."/>
            <person name="Courty P.E."/>
            <person name="Kohler A."/>
            <person name="Kuo A."/>
            <person name="LaButti K."/>
            <person name="Pangilinan J."/>
            <person name="Lipzen A."/>
            <person name="Riley R."/>
            <person name="Andreopoulos W."/>
            <person name="He G."/>
            <person name="Johnson J."/>
            <person name="Nolan M."/>
            <person name="Tritt A."/>
            <person name="Barry K.W."/>
            <person name="Grigoriev I.V."/>
            <person name="Nagy L.G."/>
            <person name="Hibbett D."/>
            <person name="Henrissat B."/>
            <person name="Matheny P.B."/>
            <person name="Labbe J."/>
            <person name="Martin F.M."/>
        </authorList>
    </citation>
    <scope>NUCLEOTIDE SEQUENCE</scope>
    <source>
        <strain evidence="1">FP105234-sp</strain>
    </source>
</reference>
<protein>
    <submittedName>
        <fullName evidence="1">Uncharacterized protein</fullName>
    </submittedName>
</protein>
<evidence type="ECO:0000313" key="2">
    <source>
        <dbReference type="Proteomes" id="UP000814033"/>
    </source>
</evidence>
<gene>
    <name evidence="1" type="ORF">FA95DRAFT_1575714</name>
</gene>
<comment type="caution">
    <text evidence="1">The sequence shown here is derived from an EMBL/GenBank/DDBJ whole genome shotgun (WGS) entry which is preliminary data.</text>
</comment>
<proteinExistence type="predicted"/>
<sequence length="656" mass="70370">MSVRHSGPSHSQTLPSFSVAFSNSSLDRLSGQNALPPIHSQSPPDRNVYPSDLPQHSDHPPGENGAQHTNGRKRSHPEYRDDGSDNRGHRSPRLVRVKEEHDELVDDPPYPSRTSRSQPDTSQPLPPQTQAPTSKKRRMTVSGLGLDTTSSGGSADAPLSPVVVGIPHMRDDPGAMEQVRSMLVVRQNQKALIEQRRGSLGGPTAVPPQPPTQGPSSTQPQPPAPRTSARSPNMNGNRVRHSDPAVRPPSPPPIIVPSQQPLPSAPTPHPSALPPPPISFARRRATNSVGGGKKAKPADILISPRDTRTQPVIQSAPPQQGGRFSMMSLPNLPNVQQVPAIRRTVPGNVPPTPTRLSMRNSITASTSSSSLTVPTIAPGGSGHSPAVAASVPIATTLVPPTPATLHRPDYTSPRSAFLAPFEMFYDALRDAKELKTWLADQLAKSQVLQANLSQTQERMDSVVEAAVERRVGGMREEIARLNKRVEELEQARPARPEPFGSALMRRRSVANGEVPLLSASVSSVRPPLFIRDPAPAPSLPPSNFADTYTFPPVHPPLSSQQQRERELDSRSAADADSPAPVDISRRQSVSAIRMDPPPPPSAPGDVPGVRSPPIALRGSVSAPQTRPAPVRRVSSQQVQRLAAEQPSRSHSPMDDS</sequence>
<evidence type="ECO:0000313" key="1">
    <source>
        <dbReference type="EMBL" id="KAI0042478.1"/>
    </source>
</evidence>
<keyword evidence="2" id="KW-1185">Reference proteome</keyword>